<evidence type="ECO:0000256" key="2">
    <source>
        <dbReference type="ARBA" id="ARBA00004688"/>
    </source>
</evidence>
<evidence type="ECO:0000256" key="11">
    <source>
        <dbReference type="ARBA" id="ARBA00047508"/>
    </source>
</evidence>
<feature type="signal peptide" evidence="12">
    <location>
        <begin position="1"/>
        <end position="25"/>
    </location>
</feature>
<dbReference type="Gene3D" id="3.20.20.70">
    <property type="entry name" value="Aldolase class I"/>
    <property type="match status" value="1"/>
</dbReference>
<reference evidence="14 15" key="1">
    <citation type="submission" date="2019-02" db="EMBL/GenBank/DDBJ databases">
        <title>Genome sequencing of the rare red list fungi Phellinidium pouzarii.</title>
        <authorList>
            <person name="Buettner E."/>
            <person name="Kellner H."/>
        </authorList>
    </citation>
    <scope>NUCLEOTIDE SEQUENCE [LARGE SCALE GENOMIC DNA]</scope>
    <source>
        <strain evidence="14 15">DSM 108285</strain>
    </source>
</reference>
<feature type="domain" description="DAHP synthetase I/KDSA" evidence="13">
    <location>
        <begin position="143"/>
        <end position="444"/>
    </location>
</feature>
<gene>
    <name evidence="14" type="ORF">EW145_g7639</name>
</gene>
<protein>
    <recommendedName>
        <fullName evidence="4">3-deoxy-7-phosphoheptulonate synthase</fullName>
        <ecNumber evidence="4">2.5.1.54</ecNumber>
    </recommendedName>
    <alternativeName>
        <fullName evidence="10">3-deoxy-D-arabino-heptulosonate 7-phosphate synthase</fullName>
    </alternativeName>
    <alternativeName>
        <fullName evidence="9">DAHP synthase</fullName>
    </alternativeName>
    <alternativeName>
        <fullName evidence="8">Phospho-2-keto-3-deoxyheptonate aldolase</fullName>
    </alternativeName>
</protein>
<evidence type="ECO:0000256" key="4">
    <source>
        <dbReference type="ARBA" id="ARBA00012694"/>
    </source>
</evidence>
<accession>A0A4S4KGH8</accession>
<dbReference type="OrthoDB" id="4699125at2759"/>
<evidence type="ECO:0000256" key="10">
    <source>
        <dbReference type="ARBA" id="ARBA00032193"/>
    </source>
</evidence>
<dbReference type="EMBL" id="SGPK01000812">
    <property type="protein sequence ID" value="THG97325.1"/>
    <property type="molecule type" value="Genomic_DNA"/>
</dbReference>
<comment type="similarity">
    <text evidence="3">Belongs to the class-I DAHP synthase family.</text>
</comment>
<dbReference type="AlphaFoldDB" id="A0A4S4KGH8"/>
<evidence type="ECO:0000256" key="5">
    <source>
        <dbReference type="ARBA" id="ARBA00022605"/>
    </source>
</evidence>
<dbReference type="NCBIfam" id="NF009395">
    <property type="entry name" value="PRK12755.1"/>
    <property type="match status" value="1"/>
</dbReference>
<evidence type="ECO:0000256" key="3">
    <source>
        <dbReference type="ARBA" id="ARBA00007985"/>
    </source>
</evidence>
<evidence type="ECO:0000256" key="12">
    <source>
        <dbReference type="SAM" id="SignalP"/>
    </source>
</evidence>
<evidence type="ECO:0000256" key="1">
    <source>
        <dbReference type="ARBA" id="ARBA00003726"/>
    </source>
</evidence>
<dbReference type="NCBIfam" id="TIGR00034">
    <property type="entry name" value="aroFGH"/>
    <property type="match status" value="1"/>
</dbReference>
<keyword evidence="12" id="KW-0732">Signal</keyword>
<keyword evidence="7" id="KW-0057">Aromatic amino acid biosynthesis</keyword>
<evidence type="ECO:0000256" key="8">
    <source>
        <dbReference type="ARBA" id="ARBA00031111"/>
    </source>
</evidence>
<comment type="catalytic activity">
    <reaction evidence="11">
        <text>D-erythrose 4-phosphate + phosphoenolpyruvate + H2O = 7-phospho-2-dehydro-3-deoxy-D-arabino-heptonate + phosphate</text>
        <dbReference type="Rhea" id="RHEA:14717"/>
        <dbReference type="ChEBI" id="CHEBI:15377"/>
        <dbReference type="ChEBI" id="CHEBI:16897"/>
        <dbReference type="ChEBI" id="CHEBI:43474"/>
        <dbReference type="ChEBI" id="CHEBI:58394"/>
        <dbReference type="ChEBI" id="CHEBI:58702"/>
        <dbReference type="EC" id="2.5.1.54"/>
    </reaction>
</comment>
<organism evidence="14 15">
    <name type="scientific">Phellinidium pouzarii</name>
    <dbReference type="NCBI Taxonomy" id="167371"/>
    <lineage>
        <taxon>Eukaryota</taxon>
        <taxon>Fungi</taxon>
        <taxon>Dikarya</taxon>
        <taxon>Basidiomycota</taxon>
        <taxon>Agaricomycotina</taxon>
        <taxon>Agaricomycetes</taxon>
        <taxon>Hymenochaetales</taxon>
        <taxon>Hymenochaetaceae</taxon>
        <taxon>Phellinidium</taxon>
    </lineage>
</organism>
<proteinExistence type="inferred from homology"/>
<evidence type="ECO:0000259" key="13">
    <source>
        <dbReference type="Pfam" id="PF00793"/>
    </source>
</evidence>
<dbReference type="GO" id="GO:0009073">
    <property type="term" value="P:aromatic amino acid family biosynthetic process"/>
    <property type="evidence" value="ECO:0007669"/>
    <property type="project" value="UniProtKB-KW"/>
</dbReference>
<dbReference type="InterPro" id="IPR006219">
    <property type="entry name" value="DAHP_synth_1"/>
</dbReference>
<dbReference type="Pfam" id="PF00793">
    <property type="entry name" value="DAHP_synth_1"/>
    <property type="match status" value="1"/>
</dbReference>
<evidence type="ECO:0000313" key="15">
    <source>
        <dbReference type="Proteomes" id="UP000308199"/>
    </source>
</evidence>
<comment type="function">
    <text evidence="1">Stereospecific condensation of phosphoenolpyruvate (PEP) and D-erythrose-4-phosphate (E4P) giving rise to 3-deoxy-D-arabino-heptulosonate-7-phosphate (DAHP).</text>
</comment>
<dbReference type="SUPFAM" id="SSF51569">
    <property type="entry name" value="Aldolase"/>
    <property type="match status" value="1"/>
</dbReference>
<dbReference type="InterPro" id="IPR013785">
    <property type="entry name" value="Aldolase_TIM"/>
</dbReference>
<dbReference type="EC" id="2.5.1.54" evidence="4"/>
<comment type="pathway">
    <text evidence="2">Metabolic intermediate biosynthesis; chorismate biosynthesis; chorismate from D-erythrose 4-phosphate and phosphoenolpyruvate: step 1/7.</text>
</comment>
<dbReference type="InterPro" id="IPR006218">
    <property type="entry name" value="DAHP1/KDSA"/>
</dbReference>
<evidence type="ECO:0000313" key="14">
    <source>
        <dbReference type="EMBL" id="THG97325.1"/>
    </source>
</evidence>
<comment type="caution">
    <text evidence="14">The sequence shown here is derived from an EMBL/GenBank/DDBJ whole genome shotgun (WGS) entry which is preliminary data.</text>
</comment>
<keyword evidence="15" id="KW-1185">Reference proteome</keyword>
<dbReference type="GO" id="GO:0005737">
    <property type="term" value="C:cytoplasm"/>
    <property type="evidence" value="ECO:0007669"/>
    <property type="project" value="TreeGrafter"/>
</dbReference>
<sequence>MAISIVPSLPLSAAATVAIIDSASAYHPPDPFISDDNTMPGMLVKPQQPGTPVPDDSDAERMHKYITDRRVIGVRPFSKLHSHLRPHLLKSVRAAVSEPASSNTTPDVFADVQYDPLIQPALIRHEITISANAQSAIARARWAASRIIAGEDDRLIVVVGPCSIHSPEQAIEYAKMLKEDMPSWDGLLIVMRSYFEKPRTTVGWKGLINDPDIDGSFKINKGLRAARQLLCALTDLGVPVGSELLDTISPQYIADLISWGAIGARTTESQLHRELASGVSFPIGFKNGTDGSVGVAVDAMRAASSPHAFMGVTEQGLAAIVKTRGNQDVHVILRGGSKGTNFDAESVQAAAAAMRKARPSCHPSIMVDCSHGNSQKNHNNQPKVVSTIAEQLRAGEQAITGVMIESNIRAGKQDVPSPEQGGPAALQYGVSITDACVDYATTRSMLAELDAAVKVRRELRLMQGMSANAAKKSALAHVLSDESP</sequence>
<keyword evidence="5" id="KW-0028">Amino-acid biosynthesis</keyword>
<keyword evidence="6" id="KW-0808">Transferase</keyword>
<dbReference type="FunFam" id="3.20.20.70:FF:000005">
    <property type="entry name" value="Phospho-2-dehydro-3-deoxyheptonate aldolase"/>
    <property type="match status" value="1"/>
</dbReference>
<dbReference type="PANTHER" id="PTHR21225">
    <property type="entry name" value="PHOSPHO-2-DEHYDRO-3-DEOXYHEPTONATE ALDOLASE DAHP SYNTHETASE"/>
    <property type="match status" value="1"/>
</dbReference>
<dbReference type="PANTHER" id="PTHR21225:SF12">
    <property type="entry name" value="PHOSPHO-2-DEHYDRO-3-DEOXYHEPTONATE ALDOLASE, TYROSINE-INHIBITED"/>
    <property type="match status" value="1"/>
</dbReference>
<dbReference type="GO" id="GO:0008652">
    <property type="term" value="P:amino acid biosynthetic process"/>
    <property type="evidence" value="ECO:0007669"/>
    <property type="project" value="UniProtKB-KW"/>
</dbReference>
<feature type="chain" id="PRO_5020759968" description="3-deoxy-7-phosphoheptulonate synthase" evidence="12">
    <location>
        <begin position="26"/>
        <end position="484"/>
    </location>
</feature>
<evidence type="ECO:0000256" key="6">
    <source>
        <dbReference type="ARBA" id="ARBA00022679"/>
    </source>
</evidence>
<dbReference type="GO" id="GO:0003849">
    <property type="term" value="F:3-deoxy-7-phosphoheptulonate synthase activity"/>
    <property type="evidence" value="ECO:0007669"/>
    <property type="project" value="UniProtKB-EC"/>
</dbReference>
<evidence type="ECO:0000256" key="7">
    <source>
        <dbReference type="ARBA" id="ARBA00023141"/>
    </source>
</evidence>
<dbReference type="Proteomes" id="UP000308199">
    <property type="component" value="Unassembled WGS sequence"/>
</dbReference>
<name>A0A4S4KGH8_9AGAM</name>
<evidence type="ECO:0000256" key="9">
    <source>
        <dbReference type="ARBA" id="ARBA00031349"/>
    </source>
</evidence>